<dbReference type="Proteomes" id="UP000054270">
    <property type="component" value="Unassembled WGS sequence"/>
</dbReference>
<dbReference type="EMBL" id="KN817524">
    <property type="protein sequence ID" value="KJA27559.1"/>
    <property type="molecule type" value="Genomic_DNA"/>
</dbReference>
<feature type="region of interest" description="Disordered" evidence="1">
    <location>
        <begin position="339"/>
        <end position="361"/>
    </location>
</feature>
<organism evidence="2 3">
    <name type="scientific">Hypholoma sublateritium (strain FD-334 SS-4)</name>
    <dbReference type="NCBI Taxonomy" id="945553"/>
    <lineage>
        <taxon>Eukaryota</taxon>
        <taxon>Fungi</taxon>
        <taxon>Dikarya</taxon>
        <taxon>Basidiomycota</taxon>
        <taxon>Agaricomycotina</taxon>
        <taxon>Agaricomycetes</taxon>
        <taxon>Agaricomycetidae</taxon>
        <taxon>Agaricales</taxon>
        <taxon>Agaricineae</taxon>
        <taxon>Strophariaceae</taxon>
        <taxon>Hypholoma</taxon>
    </lineage>
</organism>
<evidence type="ECO:0008006" key="4">
    <source>
        <dbReference type="Google" id="ProtNLM"/>
    </source>
</evidence>
<dbReference type="PANTHER" id="PTHR28094">
    <property type="entry name" value="MEIOTICALLY UP-REGULATED GENE 113 PROTEIN"/>
    <property type="match status" value="1"/>
</dbReference>
<feature type="region of interest" description="Disordered" evidence="1">
    <location>
        <begin position="16"/>
        <end position="49"/>
    </location>
</feature>
<accession>A0A0D2P9E9</accession>
<name>A0A0D2P9E9_HYPSF</name>
<feature type="compositionally biased region" description="Basic and acidic residues" evidence="1">
    <location>
        <begin position="16"/>
        <end position="40"/>
    </location>
</feature>
<keyword evidence="3" id="KW-1185">Reference proteome</keyword>
<dbReference type="AlphaFoldDB" id="A0A0D2P9E9"/>
<sequence length="459" mass="50319">MSEAVNMLKAEAKRFQRKFFDSPDKKSDDAPPKPPPKTDDLIPGFNGLSISPNQGSLGFVGGFNPAYAVDPRAYAQGSSTSGSNTPRYPTAGLDGAYQPIAMPTPFDAPQSLTMQHALRPPPSGVSTARPHSNPLPAPQVRPSISATSSTLSTPARKKPASTPSTPVRKAKLTSTPTTPASPGGSPALKPGYRQCAGRTLADKPCSRMVKTPRALSPFDSDDGDSPAIALYCHQHSKGALIATGFNSRKVGLTDRWVSFEDWIPAYLQPETQLSLRDEMDKPPSRSDVDGYIYTFEIRDPTDRKNIKLKVGRAVNLVKRMDQWSKQCGSKEQVLRGFYPNTVEPDEDGNEGSLRKGRVKGGEKGPWCHRLERLIHLELADLACNRVYLAPEWPHIDTPPAPADGVNSNAVAAACPDCGSKHKEIFEFKRWQKGKYEGKEWEELVQPVIQRWGKFVELYV</sequence>
<evidence type="ECO:0000313" key="3">
    <source>
        <dbReference type="Proteomes" id="UP000054270"/>
    </source>
</evidence>
<dbReference type="InterPro" id="IPR053006">
    <property type="entry name" value="Meiosis_regulatory"/>
</dbReference>
<dbReference type="OMA" id="YKGREWD"/>
<feature type="compositionally biased region" description="Low complexity" evidence="1">
    <location>
        <begin position="173"/>
        <end position="187"/>
    </location>
</feature>
<proteinExistence type="predicted"/>
<dbReference type="STRING" id="945553.A0A0D2P9E9"/>
<protein>
    <recommendedName>
        <fullName evidence="4">DUF1766-domain-containing protein</fullName>
    </recommendedName>
</protein>
<dbReference type="PANTHER" id="PTHR28094:SF1">
    <property type="entry name" value="MEIOTICALLY UP-REGULATED GENE 113 PROTEIN"/>
    <property type="match status" value="1"/>
</dbReference>
<dbReference type="Pfam" id="PF13455">
    <property type="entry name" value="MUG113"/>
    <property type="match status" value="1"/>
</dbReference>
<gene>
    <name evidence="2" type="ORF">HYPSUDRAFT_35477</name>
</gene>
<evidence type="ECO:0000256" key="1">
    <source>
        <dbReference type="SAM" id="MobiDB-lite"/>
    </source>
</evidence>
<feature type="compositionally biased region" description="Polar residues" evidence="1">
    <location>
        <begin position="142"/>
        <end position="153"/>
    </location>
</feature>
<feature type="compositionally biased region" description="Polar residues" evidence="1">
    <location>
        <begin position="76"/>
        <end position="87"/>
    </location>
</feature>
<dbReference type="OrthoDB" id="2417614at2759"/>
<feature type="region of interest" description="Disordered" evidence="1">
    <location>
        <begin position="74"/>
        <end position="192"/>
    </location>
</feature>
<reference evidence="3" key="1">
    <citation type="submission" date="2014-04" db="EMBL/GenBank/DDBJ databases">
        <title>Evolutionary Origins and Diversification of the Mycorrhizal Mutualists.</title>
        <authorList>
            <consortium name="DOE Joint Genome Institute"/>
            <consortium name="Mycorrhizal Genomics Consortium"/>
            <person name="Kohler A."/>
            <person name="Kuo A."/>
            <person name="Nagy L.G."/>
            <person name="Floudas D."/>
            <person name="Copeland A."/>
            <person name="Barry K.W."/>
            <person name="Cichocki N."/>
            <person name="Veneault-Fourrey C."/>
            <person name="LaButti K."/>
            <person name="Lindquist E.A."/>
            <person name="Lipzen A."/>
            <person name="Lundell T."/>
            <person name="Morin E."/>
            <person name="Murat C."/>
            <person name="Riley R."/>
            <person name="Ohm R."/>
            <person name="Sun H."/>
            <person name="Tunlid A."/>
            <person name="Henrissat B."/>
            <person name="Grigoriev I.V."/>
            <person name="Hibbett D.S."/>
            <person name="Martin F."/>
        </authorList>
    </citation>
    <scope>NUCLEOTIDE SEQUENCE [LARGE SCALE GENOMIC DNA]</scope>
    <source>
        <strain evidence="3">FD-334 SS-4</strain>
    </source>
</reference>
<evidence type="ECO:0000313" key="2">
    <source>
        <dbReference type="EMBL" id="KJA27559.1"/>
    </source>
</evidence>